<sequence length="164" mass="18174">MSKQSPSSSQSASHSQSSPITYDRRRPPPLDLQALSDLIILPKLREAMDFVWVVRNATLDDPIAKLSADTLQQLRNPPRAPIQIDSPGIQHSISTYLSLEHASIRAYEGVMRLTKTNFVNTEGVNDCLLFSEVEKLITAYTGVESIQHDMCPNSCIGFTGPFTQ</sequence>
<accession>A0A0D0E770</accession>
<organism evidence="2 3">
    <name type="scientific">Paxillus rubicundulus Ve08.2h10</name>
    <dbReference type="NCBI Taxonomy" id="930991"/>
    <lineage>
        <taxon>Eukaryota</taxon>
        <taxon>Fungi</taxon>
        <taxon>Dikarya</taxon>
        <taxon>Basidiomycota</taxon>
        <taxon>Agaricomycotina</taxon>
        <taxon>Agaricomycetes</taxon>
        <taxon>Agaricomycetidae</taxon>
        <taxon>Boletales</taxon>
        <taxon>Paxilineae</taxon>
        <taxon>Paxillaceae</taxon>
        <taxon>Paxillus</taxon>
    </lineage>
</organism>
<proteinExistence type="predicted"/>
<reference evidence="3" key="2">
    <citation type="submission" date="2015-01" db="EMBL/GenBank/DDBJ databases">
        <title>Evolutionary Origins and Diversification of the Mycorrhizal Mutualists.</title>
        <authorList>
            <consortium name="DOE Joint Genome Institute"/>
            <consortium name="Mycorrhizal Genomics Consortium"/>
            <person name="Kohler A."/>
            <person name="Kuo A."/>
            <person name="Nagy L.G."/>
            <person name="Floudas D."/>
            <person name="Copeland A."/>
            <person name="Barry K.W."/>
            <person name="Cichocki N."/>
            <person name="Veneault-Fourrey C."/>
            <person name="LaButti K."/>
            <person name="Lindquist E.A."/>
            <person name="Lipzen A."/>
            <person name="Lundell T."/>
            <person name="Morin E."/>
            <person name="Murat C."/>
            <person name="Riley R."/>
            <person name="Ohm R."/>
            <person name="Sun H."/>
            <person name="Tunlid A."/>
            <person name="Henrissat B."/>
            <person name="Grigoriev I.V."/>
            <person name="Hibbett D.S."/>
            <person name="Martin F."/>
        </authorList>
    </citation>
    <scope>NUCLEOTIDE SEQUENCE [LARGE SCALE GENOMIC DNA]</scope>
    <source>
        <strain evidence="3">Ve08.2h10</strain>
    </source>
</reference>
<dbReference type="STRING" id="930991.A0A0D0E770"/>
<reference evidence="2 3" key="1">
    <citation type="submission" date="2014-04" db="EMBL/GenBank/DDBJ databases">
        <authorList>
            <consortium name="DOE Joint Genome Institute"/>
            <person name="Kuo A."/>
            <person name="Kohler A."/>
            <person name="Jargeat P."/>
            <person name="Nagy L.G."/>
            <person name="Floudas D."/>
            <person name="Copeland A."/>
            <person name="Barry K.W."/>
            <person name="Cichocki N."/>
            <person name="Veneault-Fourrey C."/>
            <person name="LaButti K."/>
            <person name="Lindquist E.A."/>
            <person name="Lipzen A."/>
            <person name="Lundell T."/>
            <person name="Morin E."/>
            <person name="Murat C."/>
            <person name="Sun H."/>
            <person name="Tunlid A."/>
            <person name="Henrissat B."/>
            <person name="Grigoriev I.V."/>
            <person name="Hibbett D.S."/>
            <person name="Martin F."/>
            <person name="Nordberg H.P."/>
            <person name="Cantor M.N."/>
            <person name="Hua S.X."/>
        </authorList>
    </citation>
    <scope>NUCLEOTIDE SEQUENCE [LARGE SCALE GENOMIC DNA]</scope>
    <source>
        <strain evidence="2 3">Ve08.2h10</strain>
    </source>
</reference>
<keyword evidence="3" id="KW-1185">Reference proteome</keyword>
<dbReference type="InParanoid" id="A0A0D0E770"/>
<dbReference type="Proteomes" id="UP000054538">
    <property type="component" value="Unassembled WGS sequence"/>
</dbReference>
<gene>
    <name evidence="2" type="ORF">PAXRUDRAFT_12456</name>
</gene>
<feature type="compositionally biased region" description="Low complexity" evidence="1">
    <location>
        <begin position="1"/>
        <end position="18"/>
    </location>
</feature>
<evidence type="ECO:0000313" key="3">
    <source>
        <dbReference type="Proteomes" id="UP000054538"/>
    </source>
</evidence>
<dbReference type="AlphaFoldDB" id="A0A0D0E770"/>
<dbReference type="OrthoDB" id="3261594at2759"/>
<evidence type="ECO:0000313" key="2">
    <source>
        <dbReference type="EMBL" id="KIK93745.1"/>
    </source>
</evidence>
<dbReference type="EMBL" id="KN825159">
    <property type="protein sequence ID" value="KIK93745.1"/>
    <property type="molecule type" value="Genomic_DNA"/>
</dbReference>
<feature type="region of interest" description="Disordered" evidence="1">
    <location>
        <begin position="1"/>
        <end position="28"/>
    </location>
</feature>
<dbReference type="HOGENOM" id="CLU_007337_3_1_1"/>
<evidence type="ECO:0000256" key="1">
    <source>
        <dbReference type="SAM" id="MobiDB-lite"/>
    </source>
</evidence>
<protein>
    <submittedName>
        <fullName evidence="2">Uncharacterized protein</fullName>
    </submittedName>
</protein>
<name>A0A0D0E770_9AGAM</name>